<keyword evidence="3" id="KW-0418">Kinase</keyword>
<feature type="compositionally biased region" description="Acidic residues" evidence="2">
    <location>
        <begin position="199"/>
        <end position="210"/>
    </location>
</feature>
<reference evidence="3" key="1">
    <citation type="submission" date="2015-07" db="EMBL/GenBank/DDBJ databases">
        <title>Transcriptome Assembly of Anthurium amnicola.</title>
        <authorList>
            <person name="Suzuki J."/>
        </authorList>
    </citation>
    <scope>NUCLEOTIDE SEQUENCE</scope>
</reference>
<protein>
    <submittedName>
        <fullName evidence="3">Serine/threonine-protein kinase 10</fullName>
    </submittedName>
</protein>
<evidence type="ECO:0000313" key="3">
    <source>
        <dbReference type="EMBL" id="JAT51548.1"/>
    </source>
</evidence>
<dbReference type="AlphaFoldDB" id="A0A1D1YA72"/>
<dbReference type="GO" id="GO:0016301">
    <property type="term" value="F:kinase activity"/>
    <property type="evidence" value="ECO:0007669"/>
    <property type="project" value="UniProtKB-KW"/>
</dbReference>
<dbReference type="GO" id="GO:0019903">
    <property type="term" value="F:protein phosphatase binding"/>
    <property type="evidence" value="ECO:0007669"/>
    <property type="project" value="InterPro"/>
</dbReference>
<dbReference type="PANTHER" id="PTHR12634">
    <property type="entry name" value="SIT4 YEAST -ASSOCIATING PROTEIN-RELATED"/>
    <property type="match status" value="1"/>
</dbReference>
<comment type="similarity">
    <text evidence="1">Belongs to the SAPS family.</text>
</comment>
<dbReference type="GO" id="GO:0019888">
    <property type="term" value="F:protein phosphatase regulator activity"/>
    <property type="evidence" value="ECO:0007669"/>
    <property type="project" value="TreeGrafter"/>
</dbReference>
<feature type="region of interest" description="Disordered" evidence="2">
    <location>
        <begin position="105"/>
        <end position="269"/>
    </location>
</feature>
<keyword evidence="3" id="KW-0808">Transferase</keyword>
<evidence type="ECO:0000256" key="2">
    <source>
        <dbReference type="SAM" id="MobiDB-lite"/>
    </source>
</evidence>
<organism evidence="3">
    <name type="scientific">Anthurium amnicola</name>
    <dbReference type="NCBI Taxonomy" id="1678845"/>
    <lineage>
        <taxon>Eukaryota</taxon>
        <taxon>Viridiplantae</taxon>
        <taxon>Streptophyta</taxon>
        <taxon>Embryophyta</taxon>
        <taxon>Tracheophyta</taxon>
        <taxon>Spermatophyta</taxon>
        <taxon>Magnoliopsida</taxon>
        <taxon>Liliopsida</taxon>
        <taxon>Araceae</taxon>
        <taxon>Pothoideae</taxon>
        <taxon>Potheae</taxon>
        <taxon>Anthurium</taxon>
    </lineage>
</organism>
<gene>
    <name evidence="3" type="primary">STK10_1</name>
    <name evidence="3" type="ORF">g.30141</name>
</gene>
<dbReference type="EMBL" id="GDJX01016388">
    <property type="protein sequence ID" value="JAT51548.1"/>
    <property type="molecule type" value="Transcribed_RNA"/>
</dbReference>
<accession>A0A1D1YA72</accession>
<dbReference type="PANTHER" id="PTHR12634:SF37">
    <property type="entry name" value="SIT4 PHOSPHATASE-ASSOCIATED FAMILY PROTEIN"/>
    <property type="match status" value="1"/>
</dbReference>
<name>A0A1D1YA72_9ARAE</name>
<feature type="compositionally biased region" description="Basic and acidic residues" evidence="2">
    <location>
        <begin position="143"/>
        <end position="167"/>
    </location>
</feature>
<sequence length="269" mass="28936">ANNLSQAFRYGIYSNDNIEEAHASFQDDEDVYFDDESAEVVISSLRLGDDQDSSSLFTNSNWFAFEDNRIVDERSIASLASPSPNSDKTDVVVTGDANELIGTSTSSEVVEPDTSPDKPGIEASENGLVDESEDDSINSPLTECEKPPEWVEWRESMDTDDLPERDATPSTLNGVLLAATDVRTTEEVSSDVSRHICSLEDEDGVGEDEKEVPGSNDAADSLGTAGQNPSDSPPESSDLNSDPEPSLVKNAETEPSQGAVERAVEVVQP</sequence>
<proteinExistence type="inferred from homology"/>
<feature type="compositionally biased region" description="Polar residues" evidence="2">
    <location>
        <begin position="224"/>
        <end position="240"/>
    </location>
</feature>
<dbReference type="InterPro" id="IPR007587">
    <property type="entry name" value="SAPS"/>
</dbReference>
<evidence type="ECO:0000256" key="1">
    <source>
        <dbReference type="ARBA" id="ARBA00006180"/>
    </source>
</evidence>
<feature type="non-terminal residue" evidence="3">
    <location>
        <position position="1"/>
    </location>
</feature>